<name>A0A4Q2D5U6_9AGAR</name>
<evidence type="ECO:0000313" key="2">
    <source>
        <dbReference type="Proteomes" id="UP000290288"/>
    </source>
</evidence>
<dbReference type="OrthoDB" id="2999282at2759"/>
<dbReference type="AlphaFoldDB" id="A0A4Q2D5U6"/>
<accession>A0A4Q2D5U6</accession>
<protein>
    <submittedName>
        <fullName evidence="1">Uncharacterized protein</fullName>
    </submittedName>
</protein>
<organism evidence="1 2">
    <name type="scientific">Candolleomyces aberdarensis</name>
    <dbReference type="NCBI Taxonomy" id="2316362"/>
    <lineage>
        <taxon>Eukaryota</taxon>
        <taxon>Fungi</taxon>
        <taxon>Dikarya</taxon>
        <taxon>Basidiomycota</taxon>
        <taxon>Agaricomycotina</taxon>
        <taxon>Agaricomycetes</taxon>
        <taxon>Agaricomycetidae</taxon>
        <taxon>Agaricales</taxon>
        <taxon>Agaricineae</taxon>
        <taxon>Psathyrellaceae</taxon>
        <taxon>Candolleomyces</taxon>
    </lineage>
</organism>
<reference evidence="1 2" key="1">
    <citation type="submission" date="2019-01" db="EMBL/GenBank/DDBJ databases">
        <title>Draft genome sequence of Psathyrella aberdarensis IHI B618.</title>
        <authorList>
            <person name="Buettner E."/>
            <person name="Kellner H."/>
        </authorList>
    </citation>
    <scope>NUCLEOTIDE SEQUENCE [LARGE SCALE GENOMIC DNA]</scope>
    <source>
        <strain evidence="1 2">IHI B618</strain>
    </source>
</reference>
<dbReference type="Proteomes" id="UP000290288">
    <property type="component" value="Unassembled WGS sequence"/>
</dbReference>
<proteinExistence type="predicted"/>
<comment type="caution">
    <text evidence="1">The sequence shown here is derived from an EMBL/GenBank/DDBJ whole genome shotgun (WGS) entry which is preliminary data.</text>
</comment>
<evidence type="ECO:0000313" key="1">
    <source>
        <dbReference type="EMBL" id="RXW13545.1"/>
    </source>
</evidence>
<keyword evidence="2" id="KW-1185">Reference proteome</keyword>
<gene>
    <name evidence="1" type="ORF">EST38_g12309</name>
</gene>
<dbReference type="EMBL" id="SDEE01000887">
    <property type="protein sequence ID" value="RXW13545.1"/>
    <property type="molecule type" value="Genomic_DNA"/>
</dbReference>
<sequence length="125" mass="14244">MPNIRPGWTPKQSVYLRLAAIEFLRVSLAGHETNEYLNAFFEEWVATYGNPTVREGSTLEAAMALHKTRVITTIRWYAFRGGNGPGKSKMARIHKLKHCLERDLYYLWDLPEDYSKSAARGGPVS</sequence>
<dbReference type="STRING" id="2316362.A0A4Q2D5U6"/>